<evidence type="ECO:0000256" key="4">
    <source>
        <dbReference type="ARBA" id="ARBA00022622"/>
    </source>
</evidence>
<reference evidence="15" key="1">
    <citation type="submission" date="2019-10" db="EMBL/GenBank/DDBJ databases">
        <title>The sequence and de novo assembly of the wild yak genome.</title>
        <authorList>
            <person name="Liu Y."/>
        </authorList>
    </citation>
    <scope>NUCLEOTIDE SEQUENCE [LARGE SCALE GENOMIC DNA]</scope>
    <source>
        <strain evidence="15">WY2019</strain>
    </source>
</reference>
<dbReference type="GO" id="GO:0005886">
    <property type="term" value="C:plasma membrane"/>
    <property type="evidence" value="ECO:0007669"/>
    <property type="project" value="UniProtKB-SubCell"/>
</dbReference>
<keyword evidence="16" id="KW-1185">Reference proteome</keyword>
<keyword evidence="10" id="KW-0472">Membrane</keyword>
<evidence type="ECO:0000256" key="7">
    <source>
        <dbReference type="ARBA" id="ARBA00022741"/>
    </source>
</evidence>
<keyword evidence="8" id="KW-0418">Kinase</keyword>
<feature type="domain" description="Protein kinase" evidence="14">
    <location>
        <begin position="1"/>
        <end position="397"/>
    </location>
</feature>
<comment type="caution">
    <text evidence="15">The sequence shown here is derived from an EMBL/GenBank/DDBJ whole genome shotgun (WGS) entry which is preliminary data.</text>
</comment>
<dbReference type="InterPro" id="IPR000719">
    <property type="entry name" value="Prot_kinase_dom"/>
</dbReference>
<dbReference type="InterPro" id="IPR026144">
    <property type="entry name" value="Neuritin_fam"/>
</dbReference>
<keyword evidence="7" id="KW-0547">Nucleotide-binding</keyword>
<dbReference type="GO" id="GO:0004674">
    <property type="term" value="F:protein serine/threonine kinase activity"/>
    <property type="evidence" value="ECO:0007669"/>
    <property type="project" value="TreeGrafter"/>
</dbReference>
<evidence type="ECO:0000256" key="2">
    <source>
        <dbReference type="ARBA" id="ARBA00008377"/>
    </source>
</evidence>
<evidence type="ECO:0000256" key="1">
    <source>
        <dbReference type="ARBA" id="ARBA00004609"/>
    </source>
</evidence>
<dbReference type="GO" id="GO:0007399">
    <property type="term" value="P:nervous system development"/>
    <property type="evidence" value="ECO:0007669"/>
    <property type="project" value="InterPro"/>
</dbReference>
<dbReference type="Pfam" id="PF15056">
    <property type="entry name" value="NRN1"/>
    <property type="match status" value="1"/>
</dbReference>
<gene>
    <name evidence="15" type="ORF">E5288_WYG014910</name>
</gene>
<dbReference type="InterPro" id="IPR011009">
    <property type="entry name" value="Kinase-like_dom_sf"/>
</dbReference>
<dbReference type="SMART" id="SM00220">
    <property type="entry name" value="S_TKc"/>
    <property type="match status" value="1"/>
</dbReference>
<proteinExistence type="inferred from homology"/>
<keyword evidence="3" id="KW-1003">Cell membrane</keyword>
<name>A0A6B0S5R2_9CETA</name>
<accession>A0A6B0S5R2</accession>
<evidence type="ECO:0000256" key="6">
    <source>
        <dbReference type="ARBA" id="ARBA00022729"/>
    </source>
</evidence>
<dbReference type="GO" id="GO:0005524">
    <property type="term" value="F:ATP binding"/>
    <property type="evidence" value="ECO:0007669"/>
    <property type="project" value="UniProtKB-KW"/>
</dbReference>
<dbReference type="Gene3D" id="1.10.510.10">
    <property type="entry name" value="Transferase(Phosphotransferase) domain 1"/>
    <property type="match status" value="1"/>
</dbReference>
<comment type="subcellular location">
    <subcellularLocation>
        <location evidence="1">Cell membrane</location>
        <topology evidence="1">Lipid-anchor</topology>
        <topology evidence="1">GPI-anchor</topology>
    </subcellularLocation>
</comment>
<dbReference type="AlphaFoldDB" id="A0A6B0S5R2"/>
<keyword evidence="6" id="KW-0732">Signal</keyword>
<evidence type="ECO:0000256" key="13">
    <source>
        <dbReference type="SAM" id="MobiDB-lite"/>
    </source>
</evidence>
<dbReference type="GO" id="GO:0098552">
    <property type="term" value="C:side of membrane"/>
    <property type="evidence" value="ECO:0007669"/>
    <property type="project" value="UniProtKB-KW"/>
</dbReference>
<dbReference type="PANTHER" id="PTHR44329">
    <property type="entry name" value="SERINE/THREONINE-PROTEIN KINASE TNNI3K-RELATED"/>
    <property type="match status" value="1"/>
</dbReference>
<dbReference type="InterPro" id="IPR051681">
    <property type="entry name" value="Ser/Thr_Kinases-Pseudokinases"/>
</dbReference>
<keyword evidence="5" id="KW-0808">Transferase</keyword>
<keyword evidence="9" id="KW-0067">ATP-binding</keyword>
<evidence type="ECO:0000256" key="9">
    <source>
        <dbReference type="ARBA" id="ARBA00022840"/>
    </source>
</evidence>
<evidence type="ECO:0000256" key="5">
    <source>
        <dbReference type="ARBA" id="ARBA00022679"/>
    </source>
</evidence>
<organism evidence="15 16">
    <name type="scientific">Bos mutus</name>
    <name type="common">wild yak</name>
    <dbReference type="NCBI Taxonomy" id="72004"/>
    <lineage>
        <taxon>Eukaryota</taxon>
        <taxon>Metazoa</taxon>
        <taxon>Chordata</taxon>
        <taxon>Craniata</taxon>
        <taxon>Vertebrata</taxon>
        <taxon>Euteleostomi</taxon>
        <taxon>Mammalia</taxon>
        <taxon>Eutheria</taxon>
        <taxon>Laurasiatheria</taxon>
        <taxon>Artiodactyla</taxon>
        <taxon>Ruminantia</taxon>
        <taxon>Pecora</taxon>
        <taxon>Bovidae</taxon>
        <taxon>Bovinae</taxon>
        <taxon>Bos</taxon>
    </lineage>
</organism>
<keyword evidence="4" id="KW-0336">GPI-anchor</keyword>
<dbReference type="PROSITE" id="PS50011">
    <property type="entry name" value="PROTEIN_KINASE_DOM"/>
    <property type="match status" value="1"/>
</dbReference>
<evidence type="ECO:0000256" key="11">
    <source>
        <dbReference type="ARBA" id="ARBA00023180"/>
    </source>
</evidence>
<sequence length="424" mass="47214">MKQGSGRTARVAGLRSAPLQEPSKRVRGQAPGLPSQLETEESELRKTEIFTTYFIRTRTHTCALWKGFQQPLKTYHGRSASRVPHSPLPDPGEPNSPLKYCQCILGAAFSPPSFRDEAYLVQAVRAAGKCDAVFKGFSDCLLKLGDSMANYPQGLDDKTNIKTVCTDAPGLKECFGGSKSDLCNFTAQEKSPELKEQNKDSQDPFPAAILLKVALNMVRGLKHLHQDKKLLCGDMKSSNVVIKGDFETIKICDVGVSLPLDENMTVTAPETCSVGTEPWRPKEALEEDGIITDKADILAFGLAQWEMMTLSIPHINLPDDDDDKTFDESDFDDDAYYAALGTRPPINREELDETYQRIIELFSVCTEEDPKGRPSATHAVEASEMDVLWSPHTHDYWSLKYGSCTQPFCLQPYIYVAIMMIHNY</sequence>
<keyword evidence="12" id="KW-0449">Lipoprotein</keyword>
<evidence type="ECO:0000259" key="14">
    <source>
        <dbReference type="PROSITE" id="PS50011"/>
    </source>
</evidence>
<protein>
    <recommendedName>
        <fullName evidence="14">Protein kinase domain-containing protein</fullName>
    </recommendedName>
</protein>
<dbReference type="Proteomes" id="UP000322234">
    <property type="component" value="Unassembled WGS sequence"/>
</dbReference>
<evidence type="ECO:0000313" key="16">
    <source>
        <dbReference type="Proteomes" id="UP000322234"/>
    </source>
</evidence>
<evidence type="ECO:0000256" key="12">
    <source>
        <dbReference type="ARBA" id="ARBA00023288"/>
    </source>
</evidence>
<evidence type="ECO:0000256" key="10">
    <source>
        <dbReference type="ARBA" id="ARBA00023136"/>
    </source>
</evidence>
<evidence type="ECO:0000256" key="3">
    <source>
        <dbReference type="ARBA" id="ARBA00022475"/>
    </source>
</evidence>
<dbReference type="PANTHER" id="PTHR44329:SF288">
    <property type="entry name" value="MITOGEN-ACTIVATED PROTEIN KINASE KINASE KINASE 20"/>
    <property type="match status" value="1"/>
</dbReference>
<dbReference type="SUPFAM" id="SSF56112">
    <property type="entry name" value="Protein kinase-like (PK-like)"/>
    <property type="match status" value="1"/>
</dbReference>
<feature type="region of interest" description="Disordered" evidence="13">
    <location>
        <begin position="1"/>
        <end position="41"/>
    </location>
</feature>
<keyword evidence="11" id="KW-0325">Glycoprotein</keyword>
<comment type="similarity">
    <text evidence="2">Belongs to the neuritin family.</text>
</comment>
<dbReference type="Pfam" id="PF00069">
    <property type="entry name" value="Pkinase"/>
    <property type="match status" value="1"/>
</dbReference>
<evidence type="ECO:0000313" key="15">
    <source>
        <dbReference type="EMBL" id="MXQ96901.1"/>
    </source>
</evidence>
<dbReference type="EMBL" id="VBQZ03000176">
    <property type="protein sequence ID" value="MXQ96901.1"/>
    <property type="molecule type" value="Genomic_DNA"/>
</dbReference>
<evidence type="ECO:0000256" key="8">
    <source>
        <dbReference type="ARBA" id="ARBA00022777"/>
    </source>
</evidence>